<comment type="caution">
    <text evidence="1">The sequence shown here is derived from an EMBL/GenBank/DDBJ whole genome shotgun (WGS) entry which is preliminary data.</text>
</comment>
<gene>
    <name evidence="1" type="ORF">GCM10023183_14210</name>
</gene>
<accession>A0ABP8FFE2</accession>
<dbReference type="Proteomes" id="UP001501844">
    <property type="component" value="Unassembled WGS sequence"/>
</dbReference>
<protein>
    <submittedName>
        <fullName evidence="1">Uncharacterized protein</fullName>
    </submittedName>
</protein>
<sequence length="57" mass="6198">MLTDTSSVPMMPFKEGDPVKLALVEPSYTLVLAETPSNVMALAVMLAVEDAVEFERI</sequence>
<name>A0ABP8FFE2_9BACT</name>
<evidence type="ECO:0000313" key="1">
    <source>
        <dbReference type="EMBL" id="GAA4302382.1"/>
    </source>
</evidence>
<proteinExistence type="predicted"/>
<dbReference type="EMBL" id="BAABGX010000001">
    <property type="protein sequence ID" value="GAA4302382.1"/>
    <property type="molecule type" value="Genomic_DNA"/>
</dbReference>
<keyword evidence="2" id="KW-1185">Reference proteome</keyword>
<organism evidence="1 2">
    <name type="scientific">Nibribacter koreensis</name>
    <dbReference type="NCBI Taxonomy" id="1084519"/>
    <lineage>
        <taxon>Bacteria</taxon>
        <taxon>Pseudomonadati</taxon>
        <taxon>Bacteroidota</taxon>
        <taxon>Cytophagia</taxon>
        <taxon>Cytophagales</taxon>
        <taxon>Hymenobacteraceae</taxon>
        <taxon>Nibribacter</taxon>
    </lineage>
</organism>
<evidence type="ECO:0000313" key="2">
    <source>
        <dbReference type="Proteomes" id="UP001501844"/>
    </source>
</evidence>
<reference evidence="2" key="1">
    <citation type="journal article" date="2019" name="Int. J. Syst. Evol. Microbiol.">
        <title>The Global Catalogue of Microorganisms (GCM) 10K type strain sequencing project: providing services to taxonomists for standard genome sequencing and annotation.</title>
        <authorList>
            <consortium name="The Broad Institute Genomics Platform"/>
            <consortium name="The Broad Institute Genome Sequencing Center for Infectious Disease"/>
            <person name="Wu L."/>
            <person name="Ma J."/>
        </authorList>
    </citation>
    <scope>NUCLEOTIDE SEQUENCE [LARGE SCALE GENOMIC DNA]</scope>
    <source>
        <strain evidence="2">JCM 17917</strain>
    </source>
</reference>